<proteinExistence type="predicted"/>
<dbReference type="EMBL" id="JAQLWV010000019">
    <property type="protein sequence ID" value="MDB7934046.1"/>
    <property type="molecule type" value="Genomic_DNA"/>
</dbReference>
<dbReference type="EMBL" id="JAQLWO010000038">
    <property type="protein sequence ID" value="MDB7908609.1"/>
    <property type="molecule type" value="Genomic_DNA"/>
</dbReference>
<dbReference type="AlphaFoldDB" id="A0AAW6CCY6"/>
<comment type="caution">
    <text evidence="1">The sequence shown here is derived from an EMBL/GenBank/DDBJ whole genome shotgun (WGS) entry which is preliminary data.</text>
</comment>
<dbReference type="Proteomes" id="UP001211173">
    <property type="component" value="Unassembled WGS sequence"/>
</dbReference>
<evidence type="ECO:0000313" key="3">
    <source>
        <dbReference type="Proteomes" id="UP001211006"/>
    </source>
</evidence>
<evidence type="ECO:0000313" key="2">
    <source>
        <dbReference type="EMBL" id="MDB7934046.1"/>
    </source>
</evidence>
<protein>
    <submittedName>
        <fullName evidence="1">Uncharacterized protein</fullName>
    </submittedName>
</protein>
<organism evidence="1 3">
    <name type="scientific">Flavonifractor plautii</name>
    <name type="common">Fusobacterium plautii</name>
    <dbReference type="NCBI Taxonomy" id="292800"/>
    <lineage>
        <taxon>Bacteria</taxon>
        <taxon>Bacillati</taxon>
        <taxon>Bacillota</taxon>
        <taxon>Clostridia</taxon>
        <taxon>Eubacteriales</taxon>
        <taxon>Oscillospiraceae</taxon>
        <taxon>Flavonifractor</taxon>
    </lineage>
</organism>
<accession>A0AAW6CCY6</accession>
<evidence type="ECO:0000313" key="1">
    <source>
        <dbReference type="EMBL" id="MDB7908609.1"/>
    </source>
</evidence>
<reference evidence="1" key="1">
    <citation type="submission" date="2023-01" db="EMBL/GenBank/DDBJ databases">
        <title>Human gut microbiome strain richness.</title>
        <authorList>
            <person name="Chen-Liaw A."/>
        </authorList>
    </citation>
    <scope>NUCLEOTIDE SEQUENCE</scope>
    <source>
        <strain evidence="2">1001287st1_F4_1001285I_161205</strain>
        <strain evidence="1">2225st1_A6_2225SCRN_200828</strain>
    </source>
</reference>
<gene>
    <name evidence="1" type="ORF">PND83_21735</name>
    <name evidence="2" type="ORF">PNE06_13270</name>
</gene>
<name>A0AAW6CCY6_FLAPL</name>
<sequence length="59" mass="6709">MDIPGIRCLTCIHIKVCSLKPTLLMYEMMAKEMGISLHCPNYIDISRLRPEKGQKDDAS</sequence>
<dbReference type="Proteomes" id="UP001211006">
    <property type="component" value="Unassembled WGS sequence"/>
</dbReference>
<dbReference type="RefSeq" id="WP_130849654.1">
    <property type="nucleotide sequence ID" value="NZ_CAXUMB010000053.1"/>
</dbReference>